<gene>
    <name evidence="1" type="ORF">NQ318_002404</name>
</gene>
<reference evidence="1" key="1">
    <citation type="journal article" date="2023" name="Insect Mol. Biol.">
        <title>Genome sequencing provides insights into the evolution of gene families encoding plant cell wall-degrading enzymes in longhorned beetles.</title>
        <authorList>
            <person name="Shin N.R."/>
            <person name="Okamura Y."/>
            <person name="Kirsch R."/>
            <person name="Pauchet Y."/>
        </authorList>
    </citation>
    <scope>NUCLEOTIDE SEQUENCE</scope>
    <source>
        <strain evidence="1">AMC_N1</strain>
    </source>
</reference>
<accession>A0AAV8YGV0</accession>
<dbReference type="EMBL" id="JAPWTK010000106">
    <property type="protein sequence ID" value="KAJ8949994.1"/>
    <property type="molecule type" value="Genomic_DNA"/>
</dbReference>
<comment type="caution">
    <text evidence="1">The sequence shown here is derived from an EMBL/GenBank/DDBJ whole genome shotgun (WGS) entry which is preliminary data.</text>
</comment>
<evidence type="ECO:0000313" key="1">
    <source>
        <dbReference type="EMBL" id="KAJ8949994.1"/>
    </source>
</evidence>
<organism evidence="1 2">
    <name type="scientific">Aromia moschata</name>
    <dbReference type="NCBI Taxonomy" id="1265417"/>
    <lineage>
        <taxon>Eukaryota</taxon>
        <taxon>Metazoa</taxon>
        <taxon>Ecdysozoa</taxon>
        <taxon>Arthropoda</taxon>
        <taxon>Hexapoda</taxon>
        <taxon>Insecta</taxon>
        <taxon>Pterygota</taxon>
        <taxon>Neoptera</taxon>
        <taxon>Endopterygota</taxon>
        <taxon>Coleoptera</taxon>
        <taxon>Polyphaga</taxon>
        <taxon>Cucujiformia</taxon>
        <taxon>Chrysomeloidea</taxon>
        <taxon>Cerambycidae</taxon>
        <taxon>Cerambycinae</taxon>
        <taxon>Callichromatini</taxon>
        <taxon>Aromia</taxon>
    </lineage>
</organism>
<protein>
    <submittedName>
        <fullName evidence="1">Uncharacterized protein</fullName>
    </submittedName>
</protein>
<name>A0AAV8YGV0_9CUCU</name>
<sequence length="60" mass="7239">MQDRQKKYEINNRTLLRKVKEHMKGRTAAEKHNKYLQELYNTLSDENNSLKRKAYAKSNL</sequence>
<evidence type="ECO:0000313" key="2">
    <source>
        <dbReference type="Proteomes" id="UP001162162"/>
    </source>
</evidence>
<dbReference type="AlphaFoldDB" id="A0AAV8YGV0"/>
<dbReference type="Proteomes" id="UP001162162">
    <property type="component" value="Unassembled WGS sequence"/>
</dbReference>
<proteinExistence type="predicted"/>
<keyword evidence="2" id="KW-1185">Reference proteome</keyword>